<comment type="caution">
    <text evidence="13">The sequence shown here is derived from an EMBL/GenBank/DDBJ whole genome shotgun (WGS) entry which is preliminary data.</text>
</comment>
<keyword evidence="10 12" id="KW-0472">Membrane</keyword>
<gene>
    <name evidence="13" type="ORF">SAMN05421766_103529</name>
</gene>
<protein>
    <recommendedName>
        <fullName evidence="4">methanethiol S-methyltransferase</fullName>
        <ecNumber evidence="4">2.1.1.334</ecNumber>
    </recommendedName>
</protein>
<evidence type="ECO:0000313" key="14">
    <source>
        <dbReference type="Proteomes" id="UP000185728"/>
    </source>
</evidence>
<evidence type="ECO:0000256" key="1">
    <source>
        <dbReference type="ARBA" id="ARBA00002096"/>
    </source>
</evidence>
<dbReference type="PANTHER" id="PTHR31040">
    <property type="entry name" value="NURIM"/>
    <property type="match status" value="1"/>
</dbReference>
<dbReference type="PANTHER" id="PTHR31040:SF1">
    <property type="entry name" value="NURIM"/>
    <property type="match status" value="1"/>
</dbReference>
<keyword evidence="6" id="KW-0808">Transferase</keyword>
<evidence type="ECO:0000256" key="7">
    <source>
        <dbReference type="ARBA" id="ARBA00022691"/>
    </source>
</evidence>
<evidence type="ECO:0000256" key="4">
    <source>
        <dbReference type="ARBA" id="ARBA00012149"/>
    </source>
</evidence>
<keyword evidence="8 12" id="KW-0812">Transmembrane</keyword>
<evidence type="ECO:0000313" key="13">
    <source>
        <dbReference type="EMBL" id="SIS70961.1"/>
    </source>
</evidence>
<dbReference type="InterPro" id="IPR007318">
    <property type="entry name" value="Phopholipid_MeTrfase"/>
</dbReference>
<comment type="function">
    <text evidence="1">Catalyzes the methylation of methanethiol (MeSH) to yield dimethylsulphide (DMS).</text>
</comment>
<evidence type="ECO:0000256" key="12">
    <source>
        <dbReference type="SAM" id="Phobius"/>
    </source>
</evidence>
<dbReference type="InterPro" id="IPR033580">
    <property type="entry name" value="Nurim-like"/>
</dbReference>
<reference evidence="13 14" key="1">
    <citation type="submission" date="2017-01" db="EMBL/GenBank/DDBJ databases">
        <authorList>
            <person name="Varghese N."/>
            <person name="Submissions S."/>
        </authorList>
    </citation>
    <scope>NUCLEOTIDE SEQUENCE [LARGE SCALE GENOMIC DNA]</scope>
    <source>
        <strain evidence="13 14">DSM 2061</strain>
    </source>
</reference>
<evidence type="ECO:0000256" key="5">
    <source>
        <dbReference type="ARBA" id="ARBA00022603"/>
    </source>
</evidence>
<keyword evidence="14" id="KW-1185">Reference proteome</keyword>
<keyword evidence="7" id="KW-0949">S-adenosyl-L-methionine</keyword>
<comment type="subcellular location">
    <subcellularLocation>
        <location evidence="2">Endomembrane system</location>
        <topology evidence="2">Multi-pass membrane protein</topology>
    </subcellularLocation>
</comment>
<evidence type="ECO:0000256" key="3">
    <source>
        <dbReference type="ARBA" id="ARBA00010631"/>
    </source>
</evidence>
<comment type="catalytic activity">
    <reaction evidence="11">
        <text>methanethiol + S-adenosyl-L-methionine = dimethyl sulfide + S-adenosyl-L-homocysteine + H(+)</text>
        <dbReference type="Rhea" id="RHEA:50428"/>
        <dbReference type="ChEBI" id="CHEBI:15378"/>
        <dbReference type="ChEBI" id="CHEBI:16007"/>
        <dbReference type="ChEBI" id="CHEBI:17437"/>
        <dbReference type="ChEBI" id="CHEBI:57856"/>
        <dbReference type="ChEBI" id="CHEBI:59789"/>
        <dbReference type="EC" id="2.1.1.334"/>
    </reaction>
</comment>
<evidence type="ECO:0000256" key="9">
    <source>
        <dbReference type="ARBA" id="ARBA00022989"/>
    </source>
</evidence>
<name>A0ABY1KWX1_9FLAO</name>
<feature type="transmembrane region" description="Helical" evidence="12">
    <location>
        <begin position="169"/>
        <end position="188"/>
    </location>
</feature>
<feature type="transmembrane region" description="Helical" evidence="12">
    <location>
        <begin position="45"/>
        <end position="66"/>
    </location>
</feature>
<dbReference type="EC" id="2.1.1.334" evidence="4"/>
<feature type="transmembrane region" description="Helical" evidence="12">
    <location>
        <begin position="194"/>
        <end position="214"/>
    </location>
</feature>
<feature type="transmembrane region" description="Helical" evidence="12">
    <location>
        <begin position="117"/>
        <end position="148"/>
    </location>
</feature>
<accession>A0ABY1KWX1</accession>
<dbReference type="EMBL" id="FTOB01000003">
    <property type="protein sequence ID" value="SIS70961.1"/>
    <property type="molecule type" value="Genomic_DNA"/>
</dbReference>
<evidence type="ECO:0000256" key="6">
    <source>
        <dbReference type="ARBA" id="ARBA00022679"/>
    </source>
</evidence>
<dbReference type="RefSeq" id="WP_076455282.1">
    <property type="nucleotide sequence ID" value="NZ_FTOB01000003.1"/>
</dbReference>
<dbReference type="InterPro" id="IPR054700">
    <property type="entry name" value="MddA"/>
</dbReference>
<dbReference type="Proteomes" id="UP000185728">
    <property type="component" value="Unassembled WGS sequence"/>
</dbReference>
<organism evidence="13 14">
    <name type="scientific">Zobellia uliginosa</name>
    <dbReference type="NCBI Taxonomy" id="143224"/>
    <lineage>
        <taxon>Bacteria</taxon>
        <taxon>Pseudomonadati</taxon>
        <taxon>Bacteroidota</taxon>
        <taxon>Flavobacteriia</taxon>
        <taxon>Flavobacteriales</taxon>
        <taxon>Flavobacteriaceae</taxon>
        <taxon>Zobellia</taxon>
    </lineage>
</organism>
<dbReference type="Gene3D" id="1.20.120.1630">
    <property type="match status" value="1"/>
</dbReference>
<feature type="transmembrane region" description="Helical" evidence="12">
    <location>
        <begin position="87"/>
        <end position="105"/>
    </location>
</feature>
<feature type="transmembrane region" description="Helical" evidence="12">
    <location>
        <begin position="7"/>
        <end position="33"/>
    </location>
</feature>
<proteinExistence type="inferred from homology"/>
<evidence type="ECO:0000256" key="11">
    <source>
        <dbReference type="ARBA" id="ARBA00048134"/>
    </source>
</evidence>
<dbReference type="NCBIfam" id="NF045656">
    <property type="entry name" value="MeththiolMtaseMddA"/>
    <property type="match status" value="1"/>
</dbReference>
<keyword evidence="5" id="KW-0489">Methyltransferase</keyword>
<sequence>MKKFIILVYGLIAYLVFLISFLYAIGFVSGFLVPKTINSATEGTGFLAILINLVLLSIFAIQHSVMARPTFKAWWVKIIGKPAERSTYILLTSLALLLLFWKWQPINTVVWEIDNSLLVWIIIGVAALGWLIVLLSTFMISHFELFGLTQIFDNFKNRTSQSPKFQTNFLYKIVRHPLMLGFIIAFWATPLMTVGHLIFAVITTVYILIAVKYLEEKDLRKIHGKDYEEYQKNVPMLLPFSKSTK</sequence>
<keyword evidence="9 12" id="KW-1133">Transmembrane helix</keyword>
<evidence type="ECO:0000256" key="10">
    <source>
        <dbReference type="ARBA" id="ARBA00023136"/>
    </source>
</evidence>
<evidence type="ECO:0000256" key="8">
    <source>
        <dbReference type="ARBA" id="ARBA00022692"/>
    </source>
</evidence>
<comment type="similarity">
    <text evidence="3">Belongs to the nurim family.</text>
</comment>
<evidence type="ECO:0000256" key="2">
    <source>
        <dbReference type="ARBA" id="ARBA00004127"/>
    </source>
</evidence>
<dbReference type="Pfam" id="PF04191">
    <property type="entry name" value="PEMT"/>
    <property type="match status" value="1"/>
</dbReference>